<proteinExistence type="predicted"/>
<gene>
    <name evidence="1" type="ORF">L798_04139</name>
</gene>
<dbReference type="InParanoid" id="A0A067RNX3"/>
<evidence type="ECO:0000313" key="2">
    <source>
        <dbReference type="Proteomes" id="UP000027135"/>
    </source>
</evidence>
<dbReference type="EMBL" id="KK852555">
    <property type="protein sequence ID" value="KDR21439.1"/>
    <property type="molecule type" value="Genomic_DNA"/>
</dbReference>
<sequence>MPMSAGRVFSREDIEVMLQLEVTLRGDARIAMKMAAQSKIKAAKQVREPAYIAKRDARLEMIASKSSAFQIRKLKDTWDLIDPGMERLGERIPVVGAGSI</sequence>
<accession>A0A067RNX3</accession>
<dbReference type="AlphaFoldDB" id="A0A067RNX3"/>
<organism evidence="1 2">
    <name type="scientific">Zootermopsis nevadensis</name>
    <name type="common">Dampwood termite</name>
    <dbReference type="NCBI Taxonomy" id="136037"/>
    <lineage>
        <taxon>Eukaryota</taxon>
        <taxon>Metazoa</taxon>
        <taxon>Ecdysozoa</taxon>
        <taxon>Arthropoda</taxon>
        <taxon>Hexapoda</taxon>
        <taxon>Insecta</taxon>
        <taxon>Pterygota</taxon>
        <taxon>Neoptera</taxon>
        <taxon>Polyneoptera</taxon>
        <taxon>Dictyoptera</taxon>
        <taxon>Blattodea</taxon>
        <taxon>Blattoidea</taxon>
        <taxon>Termitoidae</taxon>
        <taxon>Termopsidae</taxon>
        <taxon>Zootermopsis</taxon>
    </lineage>
</organism>
<keyword evidence="2" id="KW-1185">Reference proteome</keyword>
<dbReference type="Proteomes" id="UP000027135">
    <property type="component" value="Unassembled WGS sequence"/>
</dbReference>
<reference evidence="1 2" key="1">
    <citation type="journal article" date="2014" name="Nat. Commun.">
        <title>Molecular traces of alternative social organization in a termite genome.</title>
        <authorList>
            <person name="Terrapon N."/>
            <person name="Li C."/>
            <person name="Robertson H.M."/>
            <person name="Ji L."/>
            <person name="Meng X."/>
            <person name="Booth W."/>
            <person name="Chen Z."/>
            <person name="Childers C.P."/>
            <person name="Glastad K.M."/>
            <person name="Gokhale K."/>
            <person name="Gowin J."/>
            <person name="Gronenberg W."/>
            <person name="Hermansen R.A."/>
            <person name="Hu H."/>
            <person name="Hunt B.G."/>
            <person name="Huylmans A.K."/>
            <person name="Khalil S.M."/>
            <person name="Mitchell R.D."/>
            <person name="Munoz-Torres M.C."/>
            <person name="Mustard J.A."/>
            <person name="Pan H."/>
            <person name="Reese J.T."/>
            <person name="Scharf M.E."/>
            <person name="Sun F."/>
            <person name="Vogel H."/>
            <person name="Xiao J."/>
            <person name="Yang W."/>
            <person name="Yang Z."/>
            <person name="Yang Z."/>
            <person name="Zhou J."/>
            <person name="Zhu J."/>
            <person name="Brent C.S."/>
            <person name="Elsik C.G."/>
            <person name="Goodisman M.A."/>
            <person name="Liberles D.A."/>
            <person name="Roe R.M."/>
            <person name="Vargo E.L."/>
            <person name="Vilcinskas A."/>
            <person name="Wang J."/>
            <person name="Bornberg-Bauer E."/>
            <person name="Korb J."/>
            <person name="Zhang G."/>
            <person name="Liebig J."/>
        </authorList>
    </citation>
    <scope>NUCLEOTIDE SEQUENCE [LARGE SCALE GENOMIC DNA]</scope>
    <source>
        <tissue evidence="1">Whole organism</tissue>
    </source>
</reference>
<name>A0A067RNX3_ZOONE</name>
<protein>
    <submittedName>
        <fullName evidence="1">Uncharacterized protein</fullName>
    </submittedName>
</protein>
<evidence type="ECO:0000313" key="1">
    <source>
        <dbReference type="EMBL" id="KDR21439.1"/>
    </source>
</evidence>